<comment type="caution">
    <text evidence="1">The sequence shown here is derived from an EMBL/GenBank/DDBJ whole genome shotgun (WGS) entry which is preliminary data.</text>
</comment>
<gene>
    <name evidence="1" type="ORF">CQ12_18595</name>
</gene>
<name>A0A0R3L9T7_9BRAD</name>
<keyword evidence="2" id="KW-1185">Reference proteome</keyword>
<evidence type="ECO:0000313" key="1">
    <source>
        <dbReference type="EMBL" id="KRR02229.1"/>
    </source>
</evidence>
<accession>A0A0R3L9T7</accession>
<proteinExistence type="predicted"/>
<dbReference type="Proteomes" id="UP000050863">
    <property type="component" value="Unassembled WGS sequence"/>
</dbReference>
<protein>
    <submittedName>
        <fullName evidence="1">Uncharacterized protein</fullName>
    </submittedName>
</protein>
<sequence length="144" mass="16331">MIEQELVIEHSNSLARRLECISQFAKTTIIMADGDGARLPPITGSISRCLDEAIFFLRDIKKLSMEIYGIDLLHLAQVLLKFRLLLLRLLYRGVVRSEMSVEWVDIAKWGHVPVRLGPIRISEQQRSLASSHTTTVSFREADAV</sequence>
<reference evidence="1 2" key="1">
    <citation type="submission" date="2014-03" db="EMBL/GenBank/DDBJ databases">
        <title>Bradyrhizobium valentinum sp. nov., isolated from effective nodules of Lupinus mariae-josephae, a lupine endemic of basic-lime soils in Eastern Spain.</title>
        <authorList>
            <person name="Duran D."/>
            <person name="Rey L."/>
            <person name="Navarro A."/>
            <person name="Busquets A."/>
            <person name="Imperial J."/>
            <person name="Ruiz-Argueso T."/>
        </authorList>
    </citation>
    <scope>NUCLEOTIDE SEQUENCE [LARGE SCALE GENOMIC DNA]</scope>
    <source>
        <strain evidence="1 2">PAC68</strain>
    </source>
</reference>
<dbReference type="AlphaFoldDB" id="A0A0R3L9T7"/>
<dbReference type="EMBL" id="LLXZ01000159">
    <property type="protein sequence ID" value="KRR02229.1"/>
    <property type="molecule type" value="Genomic_DNA"/>
</dbReference>
<organism evidence="1 2">
    <name type="scientific">Bradyrhizobium jicamae</name>
    <dbReference type="NCBI Taxonomy" id="280332"/>
    <lineage>
        <taxon>Bacteria</taxon>
        <taxon>Pseudomonadati</taxon>
        <taxon>Pseudomonadota</taxon>
        <taxon>Alphaproteobacteria</taxon>
        <taxon>Hyphomicrobiales</taxon>
        <taxon>Nitrobacteraceae</taxon>
        <taxon>Bradyrhizobium</taxon>
    </lineage>
</organism>
<evidence type="ECO:0000313" key="2">
    <source>
        <dbReference type="Proteomes" id="UP000050863"/>
    </source>
</evidence>